<name>A0A848EC98_9PROT</name>
<dbReference type="AlphaFoldDB" id="A0A848EC98"/>
<comment type="caution">
    <text evidence="1">The sequence shown here is derived from an EMBL/GenBank/DDBJ whole genome shotgun (WGS) entry which is preliminary data.</text>
</comment>
<keyword evidence="2" id="KW-1185">Reference proteome</keyword>
<evidence type="ECO:0000313" key="1">
    <source>
        <dbReference type="EMBL" id="NMJ41147.1"/>
    </source>
</evidence>
<sequence>MSGSALDALRDGLARGMARFLAPARLPDGFAPAFAHAPRGTRFEVGANAAAAEALAHPLLGGAEGAVELLLSLVAAGRVPRSLGPARIAVEDETPRSFRIATPHHRFEGNLLRGEIRQFLPGEDGPRALLHSGNLVEFTWRGRKHCLDVEDAIARAAIEPTDHGVRLVHEGMVAGQGRFSRGAATELATLRYAYEIRADSPAVTLTVTLTPVAGVTLDRVRVTTACDGMSAGDGADFGTLVFGEGEAARRVPSPNGENVTLHEGPVAAFGARQDRAAARALSLTIRPCGPAPLLSVKASGPAEGRLHWLLTRYAAERLTAGAALEAREERVLLRGLAAPLAVPRGAEASMAAPIAAVALALATHALLAPGERGAALRDGAARALIAFDAEGAAPADIAQALMAAEALHRLTGEATLAPRMEALAAALIAAQRDAGVFRDVGAARGTVADHATALLALARRQMLAPSEAQGEAIRRGVAAIGLATVDGPLDVLALRREGDVPAIATEDLARLLRALRAVQAARAARRLAMPEEEARRLAFLAETATTLLQARIRPEGDALIVAAGAPGSASSLAAQAATLAALLPPESAAVRVAA</sequence>
<dbReference type="EMBL" id="JABBKX010000002">
    <property type="protein sequence ID" value="NMJ41147.1"/>
    <property type="molecule type" value="Genomic_DNA"/>
</dbReference>
<proteinExistence type="predicted"/>
<accession>A0A848EC98</accession>
<evidence type="ECO:0000313" key="2">
    <source>
        <dbReference type="Proteomes" id="UP000548582"/>
    </source>
</evidence>
<organism evidence="1 2">
    <name type="scientific">Neoroseomonas marina</name>
    <dbReference type="NCBI Taxonomy" id="1232220"/>
    <lineage>
        <taxon>Bacteria</taxon>
        <taxon>Pseudomonadati</taxon>
        <taxon>Pseudomonadota</taxon>
        <taxon>Alphaproteobacteria</taxon>
        <taxon>Acetobacterales</taxon>
        <taxon>Acetobacteraceae</taxon>
        <taxon>Neoroseomonas</taxon>
    </lineage>
</organism>
<dbReference type="RefSeq" id="WP_170053382.1">
    <property type="nucleotide sequence ID" value="NZ_JABBKX010000002.1"/>
</dbReference>
<gene>
    <name evidence="1" type="ORF">GWK16_07845</name>
</gene>
<reference evidence="1 2" key="1">
    <citation type="submission" date="2020-03" db="EMBL/GenBank/DDBJ databases">
        <authorList>
            <person name="Sun Q."/>
        </authorList>
    </citation>
    <scope>NUCLEOTIDE SEQUENCE [LARGE SCALE GENOMIC DNA]</scope>
    <source>
        <strain evidence="1 2">JC162</strain>
    </source>
</reference>
<protein>
    <submittedName>
        <fullName evidence="1">Uncharacterized protein</fullName>
    </submittedName>
</protein>
<dbReference type="Proteomes" id="UP000548582">
    <property type="component" value="Unassembled WGS sequence"/>
</dbReference>